<dbReference type="AlphaFoldDB" id="A0A1I8PY91"/>
<dbReference type="PANTHER" id="PTHR32073:SF7">
    <property type="entry name" value="GH11358P"/>
    <property type="match status" value="1"/>
</dbReference>
<dbReference type="InterPro" id="IPR020519">
    <property type="entry name" value="DIPK2A/B"/>
</dbReference>
<gene>
    <name evidence="6" type="primary">106082172</name>
</gene>
<name>A0A1I8PY91_STOCA</name>
<dbReference type="Proteomes" id="UP000095300">
    <property type="component" value="Unassembled WGS sequence"/>
</dbReference>
<accession>A0A1I8PY91</accession>
<keyword evidence="7" id="KW-1185">Reference proteome</keyword>
<comment type="subcellular location">
    <subcellularLocation>
        <location evidence="1">Secreted</location>
    </subcellularLocation>
</comment>
<protein>
    <recommendedName>
        <fullName evidence="5">FAM69 protein-kinase domain-containing protein</fullName>
    </recommendedName>
</protein>
<dbReference type="OrthoDB" id="10035316at2759"/>
<dbReference type="InterPro" id="IPR022049">
    <property type="entry name" value="FAM69_kinase_dom"/>
</dbReference>
<dbReference type="EnsemblMetazoa" id="SCAU012172-RA">
    <property type="protein sequence ID" value="SCAU012172-PA"/>
    <property type="gene ID" value="SCAU012172"/>
</dbReference>
<proteinExistence type="inferred from homology"/>
<evidence type="ECO:0000313" key="7">
    <source>
        <dbReference type="Proteomes" id="UP000095300"/>
    </source>
</evidence>
<sequence>MVSSSPMTYQNKRELSHRRLILLLVITLNTLDVKLNQHDNHKLNKFQQDLSYCGKCFEQQIESCGNLFKDIKNDEDVAIWWQFLKLLPQRSCKRNNNFLQISSSGQKIVEKYFANSQDHLKWSVNIRDLKEKFLHQDRLDGLQFYPPHKIENFIDVLHEWHMKWPKVTIWLYLLVNIQPILMPLLYAMNFPVPQTYGTCGFTLYQEHAGLALHNFYIKDFDIKLKIAQELLKASLKFSHGFQGYRLYITDLTADNIVYDVKEARLSFVDLDTVFVVDSLEVKYKSSTHKHEYIECPGCFAYSPEDISAHNISDINIYSTCQFLREDLYRDQSKGFLQPIPQEISVTYPQLGKLLNLCVDCPWEANCSQRFGVAKQLLLVFEDILNKS</sequence>
<evidence type="ECO:0000259" key="5">
    <source>
        <dbReference type="Pfam" id="PF12260"/>
    </source>
</evidence>
<dbReference type="VEuPathDB" id="VectorBase:SCAU012172"/>
<reference evidence="6" key="1">
    <citation type="submission" date="2020-05" db="UniProtKB">
        <authorList>
            <consortium name="EnsemblMetazoa"/>
        </authorList>
    </citation>
    <scope>IDENTIFICATION</scope>
    <source>
        <strain evidence="6">USDA</strain>
    </source>
</reference>
<keyword evidence="3" id="KW-0964">Secreted</keyword>
<comment type="similarity">
    <text evidence="2">Belongs to the DIPK family.</text>
</comment>
<dbReference type="Pfam" id="PF12260">
    <property type="entry name" value="PIP49_C"/>
    <property type="match status" value="1"/>
</dbReference>
<evidence type="ECO:0000256" key="3">
    <source>
        <dbReference type="ARBA" id="ARBA00022525"/>
    </source>
</evidence>
<organism evidence="6 7">
    <name type="scientific">Stomoxys calcitrans</name>
    <name type="common">Stable fly</name>
    <name type="synonym">Conops calcitrans</name>
    <dbReference type="NCBI Taxonomy" id="35570"/>
    <lineage>
        <taxon>Eukaryota</taxon>
        <taxon>Metazoa</taxon>
        <taxon>Ecdysozoa</taxon>
        <taxon>Arthropoda</taxon>
        <taxon>Hexapoda</taxon>
        <taxon>Insecta</taxon>
        <taxon>Pterygota</taxon>
        <taxon>Neoptera</taxon>
        <taxon>Endopterygota</taxon>
        <taxon>Diptera</taxon>
        <taxon>Brachycera</taxon>
        <taxon>Muscomorpha</taxon>
        <taxon>Muscoidea</taxon>
        <taxon>Muscidae</taxon>
        <taxon>Stomoxys</taxon>
    </lineage>
</organism>
<evidence type="ECO:0000256" key="1">
    <source>
        <dbReference type="ARBA" id="ARBA00004613"/>
    </source>
</evidence>
<evidence type="ECO:0000256" key="4">
    <source>
        <dbReference type="ARBA" id="ARBA00022729"/>
    </source>
</evidence>
<keyword evidence="4" id="KW-0732">Signal</keyword>
<evidence type="ECO:0000256" key="2">
    <source>
        <dbReference type="ARBA" id="ARBA00006338"/>
    </source>
</evidence>
<dbReference type="GO" id="GO:0005576">
    <property type="term" value="C:extracellular region"/>
    <property type="evidence" value="ECO:0007669"/>
    <property type="project" value="UniProtKB-SubCell"/>
</dbReference>
<dbReference type="KEGG" id="scac:106082172"/>
<dbReference type="PANTHER" id="PTHR32073">
    <property type="entry name" value="GH11358P"/>
    <property type="match status" value="1"/>
</dbReference>
<dbReference type="STRING" id="35570.A0A1I8PY91"/>
<feature type="domain" description="FAM69 protein-kinase" evidence="5">
    <location>
        <begin position="173"/>
        <end position="358"/>
    </location>
</feature>
<evidence type="ECO:0000313" key="6">
    <source>
        <dbReference type="EnsemblMetazoa" id="SCAU012172-PA"/>
    </source>
</evidence>